<feature type="non-terminal residue" evidence="1">
    <location>
        <position position="1"/>
    </location>
</feature>
<dbReference type="Proteomes" id="UP001057375">
    <property type="component" value="Unassembled WGS sequence"/>
</dbReference>
<dbReference type="PANTHER" id="PTHR35882">
    <property type="entry name" value="PELA"/>
    <property type="match status" value="1"/>
</dbReference>
<keyword evidence="2" id="KW-1185">Reference proteome</keyword>
<evidence type="ECO:0000313" key="2">
    <source>
        <dbReference type="Proteomes" id="UP001057375"/>
    </source>
</evidence>
<protein>
    <submittedName>
        <fullName evidence="1">DUF2194 domain-containing protein</fullName>
    </submittedName>
</protein>
<dbReference type="EMBL" id="BQXS01002948">
    <property type="protein sequence ID" value="GKT33486.1"/>
    <property type="molecule type" value="Genomic_DNA"/>
</dbReference>
<organism evidence="1 2">
    <name type="scientific">Aduncisulcus paluster</name>
    <dbReference type="NCBI Taxonomy" id="2918883"/>
    <lineage>
        <taxon>Eukaryota</taxon>
        <taxon>Metamonada</taxon>
        <taxon>Carpediemonas-like organisms</taxon>
        <taxon>Aduncisulcus</taxon>
    </lineage>
</organism>
<feature type="non-terminal residue" evidence="1">
    <location>
        <position position="154"/>
    </location>
</feature>
<reference evidence="1" key="1">
    <citation type="submission" date="2022-03" db="EMBL/GenBank/DDBJ databases">
        <title>Draft genome sequence of Aduncisulcus paluster, a free-living microaerophilic Fornicata.</title>
        <authorList>
            <person name="Yuyama I."/>
            <person name="Kume K."/>
            <person name="Tamura T."/>
            <person name="Inagaki Y."/>
            <person name="Hashimoto T."/>
        </authorList>
    </citation>
    <scope>NUCLEOTIDE SEQUENCE</scope>
    <source>
        <strain evidence="1">NY0171</strain>
    </source>
</reference>
<dbReference type="PANTHER" id="PTHR35882:SF2">
    <property type="entry name" value="PELA"/>
    <property type="match status" value="1"/>
</dbReference>
<accession>A0ABQ5KNH5</accession>
<sequence>GSCDYISENLAPAEKPCRVLFWSGMCEPTEEQVGIAEKAGILNLNGGDTVFDARRNSYFGVSPLYRALGKYNQIYPGQANENILTNLWSGPYFGFRNIVETMKRTGSPRRIMPIDIYYHFYSGEKFASLKALEDVYEWALSQDTARVYASSYIK</sequence>
<comment type="caution">
    <text evidence="1">The sequence shown here is derived from an EMBL/GenBank/DDBJ whole genome shotgun (WGS) entry which is preliminary data.</text>
</comment>
<proteinExistence type="predicted"/>
<name>A0ABQ5KNH5_9EUKA</name>
<evidence type="ECO:0000313" key="1">
    <source>
        <dbReference type="EMBL" id="GKT33486.1"/>
    </source>
</evidence>
<gene>
    <name evidence="1" type="ORF">ADUPG1_002510</name>
</gene>